<dbReference type="SUPFAM" id="SSF81383">
    <property type="entry name" value="F-box domain"/>
    <property type="match status" value="1"/>
</dbReference>
<evidence type="ECO:0000313" key="2">
    <source>
        <dbReference type="EMBL" id="RDX45907.1"/>
    </source>
</evidence>
<proteinExistence type="predicted"/>
<dbReference type="Gene3D" id="1.20.1280.50">
    <property type="match status" value="1"/>
</dbReference>
<dbReference type="STRING" id="139420.A0A371D040"/>
<evidence type="ECO:0000259" key="1">
    <source>
        <dbReference type="PROSITE" id="PS50181"/>
    </source>
</evidence>
<dbReference type="Pfam" id="PF12937">
    <property type="entry name" value="F-box-like"/>
    <property type="match status" value="1"/>
</dbReference>
<reference evidence="2 3" key="1">
    <citation type="journal article" date="2018" name="Biotechnol. Biofuels">
        <title>Integrative visual omics of the white-rot fungus Polyporus brumalis exposes the biotechnological potential of its oxidative enzymes for delignifying raw plant biomass.</title>
        <authorList>
            <person name="Miyauchi S."/>
            <person name="Rancon A."/>
            <person name="Drula E."/>
            <person name="Hage H."/>
            <person name="Chaduli D."/>
            <person name="Favel A."/>
            <person name="Grisel S."/>
            <person name="Henrissat B."/>
            <person name="Herpoel-Gimbert I."/>
            <person name="Ruiz-Duenas F.J."/>
            <person name="Chevret D."/>
            <person name="Hainaut M."/>
            <person name="Lin J."/>
            <person name="Wang M."/>
            <person name="Pangilinan J."/>
            <person name="Lipzen A."/>
            <person name="Lesage-Meessen L."/>
            <person name="Navarro D."/>
            <person name="Riley R."/>
            <person name="Grigoriev I.V."/>
            <person name="Zhou S."/>
            <person name="Raouche S."/>
            <person name="Rosso M.N."/>
        </authorList>
    </citation>
    <scope>NUCLEOTIDE SEQUENCE [LARGE SCALE GENOMIC DNA]</scope>
    <source>
        <strain evidence="2 3">BRFM 1820</strain>
    </source>
</reference>
<keyword evidence="3" id="KW-1185">Reference proteome</keyword>
<sequence>MDSTMDVGGLLRYAEHPSLEDRRDALLSRRVSLLAELAEVYQGLNAIVPIHQLPAELVVEIMAYLVVDGYKEVARPWRSLMEVCHRWRVIICSTSLFWRRVSVGCNSRWLTLCLERCGNAPVHISFYEPAFPHHLLPLILANHASTVRSLAFFKVDWQWETSLNALFSLHMPALEGVAVNNTSVDRLCTGLRLSGSHLPRLTSVSLSDFVVPEDLALCKKLKQIELRNAPLPMGLRKFFSTMQSKTCLQEISFSDSFKEVPAMMQFPVPTSPPLELPHIRKFHLQSGARPVIQQILYALRAPNATDISITGIVRGQQDVPGNHLFVPRLLPGPRHPHDLIPSLATATSVVLKFEGHGPVVLEASNSKQRIHLAVIDDSNWLLDYRSLLHICLCDVISLFSTAPVASIAVYSEYEYTARSDVWRLLFASFPQLETLTLTGLSAYADMWDGLMEASTTSTTPEMSCHGLKTIELDNVRFRSTDNYDCVFRPIFGALRYRALKGCRLDTLRMRIKLEGPEDDLALRRTYFPALAVSVTNVVYYSY</sequence>
<protein>
    <recommendedName>
        <fullName evidence="1">F-box domain-containing protein</fullName>
    </recommendedName>
</protein>
<gene>
    <name evidence="2" type="ORF">OH76DRAFT_1443865</name>
</gene>
<accession>A0A371D040</accession>
<organism evidence="2 3">
    <name type="scientific">Lentinus brumalis</name>
    <dbReference type="NCBI Taxonomy" id="2498619"/>
    <lineage>
        <taxon>Eukaryota</taxon>
        <taxon>Fungi</taxon>
        <taxon>Dikarya</taxon>
        <taxon>Basidiomycota</taxon>
        <taxon>Agaricomycotina</taxon>
        <taxon>Agaricomycetes</taxon>
        <taxon>Polyporales</taxon>
        <taxon>Polyporaceae</taxon>
        <taxon>Lentinus</taxon>
    </lineage>
</organism>
<feature type="domain" description="F-box" evidence="1">
    <location>
        <begin position="47"/>
        <end position="101"/>
    </location>
</feature>
<dbReference type="PROSITE" id="PS50181">
    <property type="entry name" value="FBOX"/>
    <property type="match status" value="1"/>
</dbReference>
<dbReference type="Proteomes" id="UP000256964">
    <property type="component" value="Unassembled WGS sequence"/>
</dbReference>
<name>A0A371D040_9APHY</name>
<dbReference type="OrthoDB" id="2739795at2759"/>
<dbReference type="InterPro" id="IPR036047">
    <property type="entry name" value="F-box-like_dom_sf"/>
</dbReference>
<dbReference type="InterPro" id="IPR001810">
    <property type="entry name" value="F-box_dom"/>
</dbReference>
<dbReference type="AlphaFoldDB" id="A0A371D040"/>
<evidence type="ECO:0000313" key="3">
    <source>
        <dbReference type="Proteomes" id="UP000256964"/>
    </source>
</evidence>
<dbReference type="EMBL" id="KZ857432">
    <property type="protein sequence ID" value="RDX45907.1"/>
    <property type="molecule type" value="Genomic_DNA"/>
</dbReference>